<dbReference type="EMBL" id="BMFY01000002">
    <property type="protein sequence ID" value="GGA04921.1"/>
    <property type="molecule type" value="Genomic_DNA"/>
</dbReference>
<proteinExistence type="inferred from homology"/>
<protein>
    <submittedName>
        <fullName evidence="10">Polar amino acid ABC transporter permease</fullName>
    </submittedName>
</protein>
<dbReference type="RefSeq" id="WP_188549300.1">
    <property type="nucleotide sequence ID" value="NZ_BMFY01000002.1"/>
</dbReference>
<dbReference type="FunFam" id="1.10.3720.10:FF:000006">
    <property type="entry name" value="Glutamate/aspartate ABC transporter, permease protein GltK"/>
    <property type="match status" value="1"/>
</dbReference>
<evidence type="ECO:0000256" key="8">
    <source>
        <dbReference type="RuleBase" id="RU363032"/>
    </source>
</evidence>
<evidence type="ECO:0000256" key="6">
    <source>
        <dbReference type="ARBA" id="ARBA00022989"/>
    </source>
</evidence>
<keyword evidence="3" id="KW-1003">Cell membrane</keyword>
<dbReference type="GO" id="GO:0043190">
    <property type="term" value="C:ATP-binding cassette (ABC) transporter complex"/>
    <property type="evidence" value="ECO:0007669"/>
    <property type="project" value="InterPro"/>
</dbReference>
<dbReference type="PANTHER" id="PTHR30614:SF0">
    <property type="entry name" value="L-CYSTINE TRANSPORT SYSTEM PERMEASE PROTEIN TCYL"/>
    <property type="match status" value="1"/>
</dbReference>
<dbReference type="InterPro" id="IPR035906">
    <property type="entry name" value="MetI-like_sf"/>
</dbReference>
<evidence type="ECO:0000313" key="11">
    <source>
        <dbReference type="Proteomes" id="UP000616114"/>
    </source>
</evidence>
<dbReference type="Proteomes" id="UP000616114">
    <property type="component" value="Unassembled WGS sequence"/>
</dbReference>
<keyword evidence="2 8" id="KW-0813">Transport</keyword>
<comment type="subcellular location">
    <subcellularLocation>
        <location evidence="1 8">Cell membrane</location>
        <topology evidence="1 8">Multi-pass membrane protein</topology>
    </subcellularLocation>
</comment>
<keyword evidence="5" id="KW-0029">Amino-acid transport</keyword>
<dbReference type="PROSITE" id="PS50928">
    <property type="entry name" value="ABC_TM1"/>
    <property type="match status" value="1"/>
</dbReference>
<dbReference type="Pfam" id="PF00528">
    <property type="entry name" value="BPD_transp_1"/>
    <property type="match status" value="1"/>
</dbReference>
<feature type="transmembrane region" description="Helical" evidence="8">
    <location>
        <begin position="149"/>
        <end position="169"/>
    </location>
</feature>
<dbReference type="AlphaFoldDB" id="A0A8J2TVK4"/>
<evidence type="ECO:0000256" key="1">
    <source>
        <dbReference type="ARBA" id="ARBA00004651"/>
    </source>
</evidence>
<dbReference type="PANTHER" id="PTHR30614">
    <property type="entry name" value="MEMBRANE COMPONENT OF AMINO ACID ABC TRANSPORTER"/>
    <property type="match status" value="1"/>
</dbReference>
<dbReference type="GO" id="GO:0006865">
    <property type="term" value="P:amino acid transport"/>
    <property type="evidence" value="ECO:0007669"/>
    <property type="project" value="UniProtKB-KW"/>
</dbReference>
<feature type="transmembrane region" description="Helical" evidence="8">
    <location>
        <begin position="252"/>
        <end position="273"/>
    </location>
</feature>
<keyword evidence="6 8" id="KW-1133">Transmembrane helix</keyword>
<comment type="similarity">
    <text evidence="8">Belongs to the binding-protein-dependent transport system permease family.</text>
</comment>
<dbReference type="Gene3D" id="1.10.3720.10">
    <property type="entry name" value="MetI-like"/>
    <property type="match status" value="1"/>
</dbReference>
<accession>A0A8J2TVK4</accession>
<evidence type="ECO:0000256" key="2">
    <source>
        <dbReference type="ARBA" id="ARBA00022448"/>
    </source>
</evidence>
<evidence type="ECO:0000313" key="10">
    <source>
        <dbReference type="EMBL" id="GGA04921.1"/>
    </source>
</evidence>
<dbReference type="NCBIfam" id="TIGR01726">
    <property type="entry name" value="HEQRo_perm_3TM"/>
    <property type="match status" value="1"/>
</dbReference>
<sequence>MQKLADQLERDADEFVIRPRRHYGRTLAAIVVGVLAVSLAGAIVTNPNFDWPTVGNYLFAQVTINGLLVTLYLTVASMLLGIVGGVLMALMSMSKNPVLRIVAWGYITVFRGIPTLVQILFWGFLGAFFPRIAVGIPFTDITFVDVPTSSLISATGAAILALGLNEVAYMAEIIRGGIRSVDQGQREAAAAMGMSPGLIMRKIILPQAMRVVIPPTGNETITVLKTSSLVSVIAGNDLMTNVQQIYSQNYKVIPLLIVASLWYLTVTVILSFFQSRIERRFGQSDAVQNTARKG</sequence>
<dbReference type="InterPro" id="IPR043429">
    <property type="entry name" value="ArtM/GltK/GlnP/TcyL/YhdX-like"/>
</dbReference>
<feature type="transmembrane region" description="Helical" evidence="8">
    <location>
        <begin position="27"/>
        <end position="44"/>
    </location>
</feature>
<evidence type="ECO:0000256" key="7">
    <source>
        <dbReference type="ARBA" id="ARBA00023136"/>
    </source>
</evidence>
<dbReference type="InterPro" id="IPR010065">
    <property type="entry name" value="AA_ABC_transptr_permease_3TM"/>
</dbReference>
<keyword evidence="4 8" id="KW-0812">Transmembrane</keyword>
<evidence type="ECO:0000256" key="3">
    <source>
        <dbReference type="ARBA" id="ARBA00022475"/>
    </source>
</evidence>
<evidence type="ECO:0000259" key="9">
    <source>
        <dbReference type="PROSITE" id="PS50928"/>
    </source>
</evidence>
<evidence type="ECO:0000256" key="4">
    <source>
        <dbReference type="ARBA" id="ARBA00022692"/>
    </source>
</evidence>
<feature type="transmembrane region" description="Helical" evidence="8">
    <location>
        <begin position="103"/>
        <end position="129"/>
    </location>
</feature>
<dbReference type="CDD" id="cd06261">
    <property type="entry name" value="TM_PBP2"/>
    <property type="match status" value="1"/>
</dbReference>
<gene>
    <name evidence="10" type="ORF">GCM10011333_04470</name>
</gene>
<keyword evidence="7 8" id="KW-0472">Membrane</keyword>
<organism evidence="10 11">
    <name type="scientific">Sediminivirga luteola</name>
    <dbReference type="NCBI Taxonomy" id="1774748"/>
    <lineage>
        <taxon>Bacteria</taxon>
        <taxon>Bacillati</taxon>
        <taxon>Actinomycetota</taxon>
        <taxon>Actinomycetes</taxon>
        <taxon>Micrococcales</taxon>
        <taxon>Brevibacteriaceae</taxon>
        <taxon>Sediminivirga</taxon>
    </lineage>
</organism>
<comment type="caution">
    <text evidence="10">The sequence shown here is derived from an EMBL/GenBank/DDBJ whole genome shotgun (WGS) entry which is preliminary data.</text>
</comment>
<evidence type="ECO:0000256" key="5">
    <source>
        <dbReference type="ARBA" id="ARBA00022970"/>
    </source>
</evidence>
<reference evidence="10" key="2">
    <citation type="submission" date="2020-09" db="EMBL/GenBank/DDBJ databases">
        <authorList>
            <person name="Sun Q."/>
            <person name="Zhou Y."/>
        </authorList>
    </citation>
    <scope>NUCLEOTIDE SEQUENCE</scope>
    <source>
        <strain evidence="10">CGMCC 1.12785</strain>
    </source>
</reference>
<feature type="domain" description="ABC transmembrane type-1" evidence="9">
    <location>
        <begin position="67"/>
        <end position="274"/>
    </location>
</feature>
<dbReference type="InterPro" id="IPR000515">
    <property type="entry name" value="MetI-like"/>
</dbReference>
<dbReference type="GO" id="GO:0022857">
    <property type="term" value="F:transmembrane transporter activity"/>
    <property type="evidence" value="ECO:0007669"/>
    <property type="project" value="InterPro"/>
</dbReference>
<feature type="transmembrane region" description="Helical" evidence="8">
    <location>
        <begin position="64"/>
        <end position="91"/>
    </location>
</feature>
<reference evidence="10" key="1">
    <citation type="journal article" date="2014" name="Int. J. Syst. Evol. Microbiol.">
        <title>Complete genome sequence of Corynebacterium casei LMG S-19264T (=DSM 44701T), isolated from a smear-ripened cheese.</title>
        <authorList>
            <consortium name="US DOE Joint Genome Institute (JGI-PGF)"/>
            <person name="Walter F."/>
            <person name="Albersmeier A."/>
            <person name="Kalinowski J."/>
            <person name="Ruckert C."/>
        </authorList>
    </citation>
    <scope>NUCLEOTIDE SEQUENCE</scope>
    <source>
        <strain evidence="10">CGMCC 1.12785</strain>
    </source>
</reference>
<keyword evidence="11" id="KW-1185">Reference proteome</keyword>
<dbReference type="SUPFAM" id="SSF161098">
    <property type="entry name" value="MetI-like"/>
    <property type="match status" value="1"/>
</dbReference>
<name>A0A8J2TVK4_9MICO</name>